<evidence type="ECO:0000256" key="2">
    <source>
        <dbReference type="ARBA" id="ARBA00022741"/>
    </source>
</evidence>
<dbReference type="Gene3D" id="3.40.50.300">
    <property type="entry name" value="P-loop containing nucleotide triphosphate hydrolases"/>
    <property type="match status" value="1"/>
</dbReference>
<sequence>MIMFLNLQWKKEKKKVIFNIMLSVFDSRKLIRFITSGSVDDGKSTLIGRLLLDTNNIFFDQIKKILDCKYNKYKENYFNLSSITDGLESEQEQGITIDIAYRYFSTMKRKFIIIDAPGHEEYTRNMITGASNVDTGVILIDIFKIKFKKNKIKILQQTKRHSIILK</sequence>
<dbReference type="GO" id="GO:0003924">
    <property type="term" value="F:GTPase activity"/>
    <property type="evidence" value="ECO:0007669"/>
    <property type="project" value="InterPro"/>
</dbReference>
<feature type="non-terminal residue" evidence="5">
    <location>
        <position position="166"/>
    </location>
</feature>
<reference evidence="5" key="1">
    <citation type="submission" date="2015-12" db="EMBL/GenBank/DDBJ databases">
        <title>De novo transcriptome assembly of four potential Pierce s Disease insect vectors from Arizona vineyards.</title>
        <authorList>
            <person name="Tassone E.E."/>
        </authorList>
    </citation>
    <scope>NUCLEOTIDE SEQUENCE</scope>
</reference>
<dbReference type="SUPFAM" id="SSF52540">
    <property type="entry name" value="P-loop containing nucleoside triphosphate hydrolases"/>
    <property type="match status" value="1"/>
</dbReference>
<proteinExistence type="predicted"/>
<accession>A0A1B6BWD1</accession>
<dbReference type="PROSITE" id="PS00301">
    <property type="entry name" value="G_TR_1"/>
    <property type="match status" value="1"/>
</dbReference>
<keyword evidence="1" id="KW-0597">Phosphoprotein</keyword>
<dbReference type="GO" id="GO:0005525">
    <property type="term" value="F:GTP binding"/>
    <property type="evidence" value="ECO:0007669"/>
    <property type="project" value="UniProtKB-KW"/>
</dbReference>
<evidence type="ECO:0000259" key="4">
    <source>
        <dbReference type="PROSITE" id="PS51722"/>
    </source>
</evidence>
<name>A0A1B6BWD1_9HEMI</name>
<dbReference type="PROSITE" id="PS51722">
    <property type="entry name" value="G_TR_2"/>
    <property type="match status" value="1"/>
</dbReference>
<dbReference type="PRINTS" id="PR00315">
    <property type="entry name" value="ELONGATNFCT"/>
</dbReference>
<dbReference type="InterPro" id="IPR031157">
    <property type="entry name" value="G_TR_CS"/>
</dbReference>
<keyword evidence="2" id="KW-0547">Nucleotide-binding</keyword>
<keyword evidence="3" id="KW-0342">GTP-binding</keyword>
<evidence type="ECO:0000256" key="1">
    <source>
        <dbReference type="ARBA" id="ARBA00022553"/>
    </source>
</evidence>
<dbReference type="InterPro" id="IPR027417">
    <property type="entry name" value="P-loop_NTPase"/>
</dbReference>
<dbReference type="InterPro" id="IPR000795">
    <property type="entry name" value="T_Tr_GTP-bd_dom"/>
</dbReference>
<dbReference type="InterPro" id="IPR050100">
    <property type="entry name" value="TRAFAC_GTPase_members"/>
</dbReference>
<evidence type="ECO:0000256" key="3">
    <source>
        <dbReference type="ARBA" id="ARBA00023134"/>
    </source>
</evidence>
<feature type="domain" description="Tr-type G" evidence="4">
    <location>
        <begin position="28"/>
        <end position="166"/>
    </location>
</feature>
<dbReference type="AlphaFoldDB" id="A0A1B6BWD1"/>
<protein>
    <recommendedName>
        <fullName evidence="4">Tr-type G domain-containing protein</fullName>
    </recommendedName>
</protein>
<organism evidence="5">
    <name type="scientific">Clastoptera arizonana</name>
    <name type="common">Arizona spittle bug</name>
    <dbReference type="NCBI Taxonomy" id="38151"/>
    <lineage>
        <taxon>Eukaryota</taxon>
        <taxon>Metazoa</taxon>
        <taxon>Ecdysozoa</taxon>
        <taxon>Arthropoda</taxon>
        <taxon>Hexapoda</taxon>
        <taxon>Insecta</taxon>
        <taxon>Pterygota</taxon>
        <taxon>Neoptera</taxon>
        <taxon>Paraneoptera</taxon>
        <taxon>Hemiptera</taxon>
        <taxon>Auchenorrhyncha</taxon>
        <taxon>Cercopoidea</taxon>
        <taxon>Clastopteridae</taxon>
        <taxon>Clastoptera</taxon>
    </lineage>
</organism>
<dbReference type="PANTHER" id="PTHR23115">
    <property type="entry name" value="TRANSLATION FACTOR"/>
    <property type="match status" value="1"/>
</dbReference>
<dbReference type="EMBL" id="GEDC01031707">
    <property type="protein sequence ID" value="JAS05591.1"/>
    <property type="molecule type" value="Transcribed_RNA"/>
</dbReference>
<dbReference type="Pfam" id="PF00009">
    <property type="entry name" value="GTP_EFTU"/>
    <property type="match status" value="1"/>
</dbReference>
<gene>
    <name evidence="5" type="ORF">g.749</name>
</gene>
<evidence type="ECO:0000313" key="5">
    <source>
        <dbReference type="EMBL" id="JAS05591.1"/>
    </source>
</evidence>